<comment type="caution">
    <text evidence="1">The sequence shown here is derived from an EMBL/GenBank/DDBJ whole genome shotgun (WGS) entry which is preliminary data.</text>
</comment>
<name>A0A919K7B8_9ACTN</name>
<protein>
    <submittedName>
        <fullName evidence="1">Uncharacterized protein</fullName>
    </submittedName>
</protein>
<sequence length="117" mass="12326">MSHDLVFRRVPPGRRDVARRFVPVPGDPDATWWELVDVAAASAGPPAAVALTRTGDDGVVRVVGLHGAPVGRLVRELVAALRRTDAVAVEIADAPGVLEGLSCEQAERVGNHLVVPL</sequence>
<dbReference type="Proteomes" id="UP000636960">
    <property type="component" value="Unassembled WGS sequence"/>
</dbReference>
<dbReference type="AlphaFoldDB" id="A0A919K7B8"/>
<proteinExistence type="predicted"/>
<reference evidence="1" key="1">
    <citation type="submission" date="2021-01" db="EMBL/GenBank/DDBJ databases">
        <title>Whole genome shotgun sequence of Actinoplanes rishiriensis NBRC 108556.</title>
        <authorList>
            <person name="Komaki H."/>
            <person name="Tamura T."/>
        </authorList>
    </citation>
    <scope>NUCLEOTIDE SEQUENCE</scope>
    <source>
        <strain evidence="1">NBRC 108556</strain>
    </source>
</reference>
<evidence type="ECO:0000313" key="2">
    <source>
        <dbReference type="Proteomes" id="UP000636960"/>
    </source>
</evidence>
<dbReference type="RefSeq" id="WP_203789343.1">
    <property type="nucleotide sequence ID" value="NZ_BOMV01000096.1"/>
</dbReference>
<dbReference type="EMBL" id="BOMV01000096">
    <property type="protein sequence ID" value="GIF00995.1"/>
    <property type="molecule type" value="Genomic_DNA"/>
</dbReference>
<evidence type="ECO:0000313" key="1">
    <source>
        <dbReference type="EMBL" id="GIF00995.1"/>
    </source>
</evidence>
<keyword evidence="2" id="KW-1185">Reference proteome</keyword>
<organism evidence="1 2">
    <name type="scientific">Paractinoplanes rishiriensis</name>
    <dbReference type="NCBI Taxonomy" id="1050105"/>
    <lineage>
        <taxon>Bacteria</taxon>
        <taxon>Bacillati</taxon>
        <taxon>Actinomycetota</taxon>
        <taxon>Actinomycetes</taxon>
        <taxon>Micromonosporales</taxon>
        <taxon>Micromonosporaceae</taxon>
        <taxon>Paractinoplanes</taxon>
    </lineage>
</organism>
<accession>A0A919K7B8</accession>
<gene>
    <name evidence="1" type="ORF">Ari01nite_84590</name>
</gene>